<dbReference type="SUPFAM" id="SSF63380">
    <property type="entry name" value="Riboflavin synthase domain-like"/>
    <property type="match status" value="1"/>
</dbReference>
<dbReference type="InterPro" id="IPR050415">
    <property type="entry name" value="MRET"/>
</dbReference>
<keyword evidence="5" id="KW-0479">Metal-binding</keyword>
<dbReference type="SUPFAM" id="SSF52343">
    <property type="entry name" value="Ferredoxin reductase-like, C-terminal NADP-linked domain"/>
    <property type="match status" value="1"/>
</dbReference>
<gene>
    <name evidence="11" type="ORF">G3A44_08745</name>
</gene>
<name>A0A7C9PGG3_9BURK</name>
<evidence type="ECO:0000313" key="11">
    <source>
        <dbReference type="EMBL" id="NDY91276.1"/>
    </source>
</evidence>
<feature type="domain" description="2Fe-2S ferredoxin-type" evidence="9">
    <location>
        <begin position="235"/>
        <end position="320"/>
    </location>
</feature>
<dbReference type="InterPro" id="IPR054582">
    <property type="entry name" value="DmmA-like_N"/>
</dbReference>
<dbReference type="Proteomes" id="UP000484255">
    <property type="component" value="Unassembled WGS sequence"/>
</dbReference>
<dbReference type="InterPro" id="IPR001041">
    <property type="entry name" value="2Fe-2S_ferredoxin-type"/>
</dbReference>
<proteinExistence type="predicted"/>
<dbReference type="PANTHER" id="PTHR47354">
    <property type="entry name" value="NADH OXIDOREDUCTASE HCR"/>
    <property type="match status" value="1"/>
</dbReference>
<dbReference type="Gene3D" id="3.10.20.30">
    <property type="match status" value="1"/>
</dbReference>
<comment type="cofactor">
    <cofactor evidence="1">
        <name>FMN</name>
        <dbReference type="ChEBI" id="CHEBI:58210"/>
    </cofactor>
</comment>
<dbReference type="AlphaFoldDB" id="A0A7C9PGG3"/>
<evidence type="ECO:0000313" key="12">
    <source>
        <dbReference type="Proteomes" id="UP000484255"/>
    </source>
</evidence>
<evidence type="ECO:0000259" key="9">
    <source>
        <dbReference type="PROSITE" id="PS51085"/>
    </source>
</evidence>
<organism evidence="11 12">
    <name type="scientific">Ideonella livida</name>
    <dbReference type="NCBI Taxonomy" id="2707176"/>
    <lineage>
        <taxon>Bacteria</taxon>
        <taxon>Pseudomonadati</taxon>
        <taxon>Pseudomonadota</taxon>
        <taxon>Betaproteobacteria</taxon>
        <taxon>Burkholderiales</taxon>
        <taxon>Sphaerotilaceae</taxon>
        <taxon>Ideonella</taxon>
    </lineage>
</organism>
<dbReference type="PANTHER" id="PTHR47354:SF1">
    <property type="entry name" value="CARNITINE MONOOXYGENASE REDUCTASE SUBUNIT"/>
    <property type="match status" value="1"/>
</dbReference>
<feature type="domain" description="FAD-binding FR-type" evidence="10">
    <location>
        <begin position="2"/>
        <end position="105"/>
    </location>
</feature>
<evidence type="ECO:0000256" key="3">
    <source>
        <dbReference type="ARBA" id="ARBA00022643"/>
    </source>
</evidence>
<evidence type="ECO:0000256" key="2">
    <source>
        <dbReference type="ARBA" id="ARBA00022630"/>
    </source>
</evidence>
<evidence type="ECO:0000256" key="8">
    <source>
        <dbReference type="ARBA" id="ARBA00023014"/>
    </source>
</evidence>
<dbReference type="PROSITE" id="PS51384">
    <property type="entry name" value="FAD_FR"/>
    <property type="match status" value="1"/>
</dbReference>
<evidence type="ECO:0000259" key="10">
    <source>
        <dbReference type="PROSITE" id="PS51384"/>
    </source>
</evidence>
<dbReference type="Gene3D" id="2.40.30.10">
    <property type="entry name" value="Translation factors"/>
    <property type="match status" value="1"/>
</dbReference>
<dbReference type="InterPro" id="IPR036010">
    <property type="entry name" value="2Fe-2S_ferredoxin-like_sf"/>
</dbReference>
<dbReference type="InterPro" id="IPR017938">
    <property type="entry name" value="Riboflavin_synthase-like_b-brl"/>
</dbReference>
<dbReference type="SUPFAM" id="SSF54292">
    <property type="entry name" value="2Fe-2S ferredoxin-like"/>
    <property type="match status" value="1"/>
</dbReference>
<protein>
    <submittedName>
        <fullName evidence="11">Oxidoreductase</fullName>
    </submittedName>
</protein>
<dbReference type="GO" id="GO:0046872">
    <property type="term" value="F:metal ion binding"/>
    <property type="evidence" value="ECO:0007669"/>
    <property type="project" value="UniProtKB-KW"/>
</dbReference>
<dbReference type="InterPro" id="IPR039261">
    <property type="entry name" value="FNR_nucleotide-bd"/>
</dbReference>
<dbReference type="GO" id="GO:0016491">
    <property type="term" value="F:oxidoreductase activity"/>
    <property type="evidence" value="ECO:0007669"/>
    <property type="project" value="UniProtKB-KW"/>
</dbReference>
<dbReference type="Pfam" id="PF00111">
    <property type="entry name" value="Fer2"/>
    <property type="match status" value="1"/>
</dbReference>
<dbReference type="GO" id="GO:0051537">
    <property type="term" value="F:2 iron, 2 sulfur cluster binding"/>
    <property type="evidence" value="ECO:0007669"/>
    <property type="project" value="UniProtKB-KW"/>
</dbReference>
<comment type="caution">
    <text evidence="11">The sequence shown here is derived from an EMBL/GenBank/DDBJ whole genome shotgun (WGS) entry which is preliminary data.</text>
</comment>
<evidence type="ECO:0000256" key="5">
    <source>
        <dbReference type="ARBA" id="ARBA00022723"/>
    </source>
</evidence>
<dbReference type="Gene3D" id="3.40.50.80">
    <property type="entry name" value="Nucleotide-binding domain of ferredoxin-NADP reductase (FNR) module"/>
    <property type="match status" value="1"/>
</dbReference>
<dbReference type="InterPro" id="IPR017927">
    <property type="entry name" value="FAD-bd_FR_type"/>
</dbReference>
<dbReference type="InterPro" id="IPR012675">
    <property type="entry name" value="Beta-grasp_dom_sf"/>
</dbReference>
<keyword evidence="4" id="KW-0001">2Fe-2S</keyword>
<dbReference type="PROSITE" id="PS51085">
    <property type="entry name" value="2FE2S_FER_2"/>
    <property type="match status" value="1"/>
</dbReference>
<dbReference type="PRINTS" id="PR00409">
    <property type="entry name" value="PHDIOXRDTASE"/>
</dbReference>
<keyword evidence="2" id="KW-0285">Flavoprotein</keyword>
<keyword evidence="7" id="KW-0408">Iron</keyword>
<evidence type="ECO:0000256" key="1">
    <source>
        <dbReference type="ARBA" id="ARBA00001917"/>
    </source>
</evidence>
<keyword evidence="8" id="KW-0411">Iron-sulfur</keyword>
<evidence type="ECO:0000256" key="4">
    <source>
        <dbReference type="ARBA" id="ARBA00022714"/>
    </source>
</evidence>
<evidence type="ECO:0000256" key="7">
    <source>
        <dbReference type="ARBA" id="ARBA00023004"/>
    </source>
</evidence>
<dbReference type="CDD" id="cd00207">
    <property type="entry name" value="fer2"/>
    <property type="match status" value="1"/>
</dbReference>
<dbReference type="EMBL" id="JAAGOH010000008">
    <property type="protein sequence ID" value="NDY91276.1"/>
    <property type="molecule type" value="Genomic_DNA"/>
</dbReference>
<reference evidence="11 12" key="1">
    <citation type="submission" date="2020-02" db="EMBL/GenBank/DDBJ databases">
        <title>Ideonella bacterium strain TBM-1.</title>
        <authorList>
            <person name="Chen W.-M."/>
        </authorList>
    </citation>
    <scope>NUCLEOTIDE SEQUENCE [LARGE SCALE GENOMIC DNA]</scope>
    <source>
        <strain evidence="11 12">TBM-1</strain>
    </source>
</reference>
<accession>A0A7C9PGG3</accession>
<sequence>MTATLTVRIARKAIETDSICTLDLVPAQAGAHLPDFTAGAHIDVHLPNGLVRQYSLCNAPGQVDHYQLGVLQAPDSRGGSLAVHTLLKEQDTLAISVPRNHFPLAAGAGHHLLMAGGIGVTPLLAMAEALHRQGDDFTLHFSTRSRTQTPFLARMAMSPWGTKVRHHFDDEAGTALDLPAVLAGAPADTHLYVCGPKGYMEAVLGAARRAGWPEDRLHSEVFAGEGAPQAGDQAFEVELARSGKVIWVEADQTVARALDAAGVLLPTSCEQGICGTCLTRVVEGIPDHRDQYLTPEEQAANDQFLPCCSRAKSARLVLDL</sequence>
<keyword evidence="3" id="KW-0288">FMN</keyword>
<keyword evidence="12" id="KW-1185">Reference proteome</keyword>
<evidence type="ECO:0000256" key="6">
    <source>
        <dbReference type="ARBA" id="ARBA00023002"/>
    </source>
</evidence>
<dbReference type="Pfam" id="PF22290">
    <property type="entry name" value="DmmA-like_N"/>
    <property type="match status" value="1"/>
</dbReference>
<dbReference type="CDD" id="cd06185">
    <property type="entry name" value="PDR_like"/>
    <property type="match status" value="1"/>
</dbReference>
<dbReference type="InterPro" id="IPR006058">
    <property type="entry name" value="2Fe2S_fd_BS"/>
</dbReference>
<dbReference type="PROSITE" id="PS00197">
    <property type="entry name" value="2FE2S_FER_1"/>
    <property type="match status" value="1"/>
</dbReference>
<keyword evidence="6" id="KW-0560">Oxidoreductase</keyword>
<dbReference type="RefSeq" id="WP_163457128.1">
    <property type="nucleotide sequence ID" value="NZ_JAAGOH010000008.1"/>
</dbReference>